<dbReference type="InterPro" id="IPR010514">
    <property type="entry name" value="COX_ARM"/>
</dbReference>
<keyword evidence="20" id="KW-1185">Reference proteome</keyword>
<feature type="region of interest" description="Disordered" evidence="15">
    <location>
        <begin position="322"/>
        <end position="393"/>
    </location>
</feature>
<dbReference type="InterPro" id="IPR002429">
    <property type="entry name" value="CcO_II-like_C"/>
</dbReference>
<dbReference type="SUPFAM" id="SSF81464">
    <property type="entry name" value="Cytochrome c oxidase subunit II-like, transmembrane region"/>
    <property type="match status" value="1"/>
</dbReference>
<dbReference type="RefSeq" id="WP_319844130.1">
    <property type="nucleotide sequence ID" value="NZ_JAXAFJ010000003.1"/>
</dbReference>
<name>A0ABU4RLY3_9HYPH</name>
<dbReference type="Gene3D" id="1.10.287.90">
    <property type="match status" value="1"/>
</dbReference>
<evidence type="ECO:0000256" key="16">
    <source>
        <dbReference type="SAM" id="Phobius"/>
    </source>
</evidence>
<dbReference type="Proteomes" id="UP001274321">
    <property type="component" value="Unassembled WGS sequence"/>
</dbReference>
<dbReference type="InterPro" id="IPR036257">
    <property type="entry name" value="Cyt_c_oxidase_su2_TM_sf"/>
</dbReference>
<evidence type="ECO:0000256" key="13">
    <source>
        <dbReference type="ARBA" id="ARBA00023288"/>
    </source>
</evidence>
<evidence type="ECO:0000256" key="4">
    <source>
        <dbReference type="ARBA" id="ARBA00022475"/>
    </source>
</evidence>
<evidence type="ECO:0000259" key="17">
    <source>
        <dbReference type="PROSITE" id="PS50857"/>
    </source>
</evidence>
<evidence type="ECO:0000256" key="2">
    <source>
        <dbReference type="ARBA" id="ARBA00007866"/>
    </source>
</evidence>
<evidence type="ECO:0000256" key="6">
    <source>
        <dbReference type="ARBA" id="ARBA00022692"/>
    </source>
</evidence>
<feature type="compositionally biased region" description="Polar residues" evidence="15">
    <location>
        <begin position="359"/>
        <end position="369"/>
    </location>
</feature>
<keyword evidence="5" id="KW-0679">Respiratory chain</keyword>
<evidence type="ECO:0000256" key="5">
    <source>
        <dbReference type="ARBA" id="ARBA00022660"/>
    </source>
</evidence>
<evidence type="ECO:0000256" key="3">
    <source>
        <dbReference type="ARBA" id="ARBA00022448"/>
    </source>
</evidence>
<dbReference type="InterPro" id="IPR008972">
    <property type="entry name" value="Cupredoxin"/>
</dbReference>
<keyword evidence="9 16" id="KW-1133">Transmembrane helix</keyword>
<feature type="transmembrane region" description="Helical" evidence="16">
    <location>
        <begin position="41"/>
        <end position="67"/>
    </location>
</feature>
<dbReference type="Pfam" id="PF00116">
    <property type="entry name" value="COX2"/>
    <property type="match status" value="1"/>
</dbReference>
<sequence length="393" mass="42961">MVMLVKSSRALLTLPIFALLGGCNFAVMNPAGDVAVQQRDLIIISVVLMLLIIVPVMIAIVVFALRYRASNTDAPYDPDWHHSTQLEVLIWTAPLLIIIALGAVTWMSTHLLDPFRPLGRLDAQRQIPGNVAPLEVQVVALDWKWMFIYPEQGIATVNELAAPVDRPIRFHLTSSTVMNTFSVPALAGMIYTMAGMETQLNAVSNREGVFQGMSANYSGAGFSRMTFKFHSMNQGAFNQWVAKVKAEGSNLDAGVYEKLEKPSEAHPVSYFSSVQDGLFRQIVNLCATPGKMCMNEMMHIDAQGGAGTESEHNRERLTYDGHRSHEGHEQPGATFPASGRVPFGNEQPEGMKPDELTPGVNQQQTQPDNGQGHEMPGGDQGGTPAPAQLNQHN</sequence>
<proteinExistence type="inferred from homology"/>
<dbReference type="PROSITE" id="PS50857">
    <property type="entry name" value="COX2_CUA"/>
    <property type="match status" value="1"/>
</dbReference>
<dbReference type="PANTHER" id="PTHR22888">
    <property type="entry name" value="CYTOCHROME C OXIDASE, SUBUNIT II"/>
    <property type="match status" value="1"/>
</dbReference>
<feature type="transmembrane region" description="Helical" evidence="16">
    <location>
        <begin position="88"/>
        <end position="107"/>
    </location>
</feature>
<keyword evidence="13" id="KW-0449">Lipoprotein</keyword>
<evidence type="ECO:0000259" key="18">
    <source>
        <dbReference type="PROSITE" id="PS50999"/>
    </source>
</evidence>
<organism evidence="19 20">
    <name type="scientific">Terrihabitans rhizophilus</name>
    <dbReference type="NCBI Taxonomy" id="3092662"/>
    <lineage>
        <taxon>Bacteria</taxon>
        <taxon>Pseudomonadati</taxon>
        <taxon>Pseudomonadota</taxon>
        <taxon>Alphaproteobacteria</taxon>
        <taxon>Hyphomicrobiales</taxon>
        <taxon>Terrihabitans</taxon>
    </lineage>
</organism>
<protein>
    <recommendedName>
        <fullName evidence="14">Ubiquinol oxidase polypeptide II</fullName>
    </recommendedName>
</protein>
<keyword evidence="10" id="KW-0560">Oxidoreductase</keyword>
<evidence type="ECO:0000256" key="1">
    <source>
        <dbReference type="ARBA" id="ARBA00004651"/>
    </source>
</evidence>
<feature type="domain" description="Cytochrome oxidase subunit II transmembrane region profile" evidence="18">
    <location>
        <begin position="19"/>
        <end position="116"/>
    </location>
</feature>
<dbReference type="CDD" id="cd04212">
    <property type="entry name" value="CuRO_UO_II"/>
    <property type="match status" value="1"/>
</dbReference>
<gene>
    <name evidence="19" type="primary">cyoA</name>
    <name evidence="19" type="ORF">SCD90_07120</name>
</gene>
<reference evidence="19 20" key="1">
    <citation type="submission" date="2023-11" db="EMBL/GenBank/DDBJ databases">
        <authorList>
            <person name="Bao R."/>
        </authorList>
    </citation>
    <scope>NUCLEOTIDE SEQUENCE [LARGE SCALE GENOMIC DNA]</scope>
    <source>
        <strain evidence="19 20">PJ23</strain>
    </source>
</reference>
<dbReference type="SUPFAM" id="SSF49503">
    <property type="entry name" value="Cupredoxins"/>
    <property type="match status" value="1"/>
</dbReference>
<evidence type="ECO:0000256" key="12">
    <source>
        <dbReference type="ARBA" id="ARBA00023139"/>
    </source>
</evidence>
<feature type="domain" description="Cytochrome oxidase subunit II copper A binding" evidence="17">
    <location>
        <begin position="131"/>
        <end position="243"/>
    </location>
</feature>
<dbReference type="PROSITE" id="PS50999">
    <property type="entry name" value="COX2_TM"/>
    <property type="match status" value="1"/>
</dbReference>
<keyword evidence="12" id="KW-0564">Palmitate</keyword>
<dbReference type="InterPro" id="IPR034227">
    <property type="entry name" value="CuRO_UO_II"/>
</dbReference>
<dbReference type="NCBIfam" id="TIGR01433">
    <property type="entry name" value="CyoA"/>
    <property type="match status" value="1"/>
</dbReference>
<keyword evidence="7" id="KW-0732">Signal</keyword>
<evidence type="ECO:0000256" key="15">
    <source>
        <dbReference type="SAM" id="MobiDB-lite"/>
    </source>
</evidence>
<dbReference type="InterPro" id="IPR011759">
    <property type="entry name" value="Cyt_c_oxidase_su2_TM_dom"/>
</dbReference>
<dbReference type="InterPro" id="IPR006333">
    <property type="entry name" value="Cyt_o_ubiquinol_oxidase_su2"/>
</dbReference>
<keyword evidence="3" id="KW-0813">Transport</keyword>
<evidence type="ECO:0000256" key="11">
    <source>
        <dbReference type="ARBA" id="ARBA00023136"/>
    </source>
</evidence>
<keyword evidence="8" id="KW-0249">Electron transport</keyword>
<evidence type="ECO:0000256" key="10">
    <source>
        <dbReference type="ARBA" id="ARBA00023002"/>
    </source>
</evidence>
<dbReference type="PROSITE" id="PS51257">
    <property type="entry name" value="PROKAR_LIPOPROTEIN"/>
    <property type="match status" value="1"/>
</dbReference>
<evidence type="ECO:0000256" key="9">
    <source>
        <dbReference type="ARBA" id="ARBA00022989"/>
    </source>
</evidence>
<dbReference type="PANTHER" id="PTHR22888:SF18">
    <property type="entry name" value="CYTOCHROME BO(3) UBIQUINOL OXIDASE SUBUNIT 2"/>
    <property type="match status" value="1"/>
</dbReference>
<keyword evidence="6 16" id="KW-0812">Transmembrane</keyword>
<dbReference type="EMBL" id="JAXAFJ010000003">
    <property type="protein sequence ID" value="MDX6805829.1"/>
    <property type="molecule type" value="Genomic_DNA"/>
</dbReference>
<evidence type="ECO:0000256" key="7">
    <source>
        <dbReference type="ARBA" id="ARBA00022729"/>
    </source>
</evidence>
<accession>A0ABU4RLY3</accession>
<evidence type="ECO:0000313" key="20">
    <source>
        <dbReference type="Proteomes" id="UP001274321"/>
    </source>
</evidence>
<comment type="caution">
    <text evidence="19">The sequence shown here is derived from an EMBL/GenBank/DDBJ whole genome shotgun (WGS) entry which is preliminary data.</text>
</comment>
<comment type="similarity">
    <text evidence="2">Belongs to the cytochrome c oxidase subunit 2 family.</text>
</comment>
<comment type="subcellular location">
    <subcellularLocation>
        <location evidence="1">Cell membrane</location>
        <topology evidence="1">Multi-pass membrane protein</topology>
    </subcellularLocation>
</comment>
<dbReference type="InterPro" id="IPR045187">
    <property type="entry name" value="CcO_II"/>
</dbReference>
<dbReference type="Gene3D" id="2.60.40.420">
    <property type="entry name" value="Cupredoxins - blue copper proteins"/>
    <property type="match status" value="1"/>
</dbReference>
<dbReference type="Pfam" id="PF06481">
    <property type="entry name" value="COX_ARM"/>
    <property type="match status" value="1"/>
</dbReference>
<evidence type="ECO:0000313" key="19">
    <source>
        <dbReference type="EMBL" id="MDX6805829.1"/>
    </source>
</evidence>
<evidence type="ECO:0000256" key="8">
    <source>
        <dbReference type="ARBA" id="ARBA00022982"/>
    </source>
</evidence>
<keyword evidence="11 16" id="KW-0472">Membrane</keyword>
<keyword evidence="4" id="KW-1003">Cell membrane</keyword>
<evidence type="ECO:0000256" key="14">
    <source>
        <dbReference type="ARBA" id="ARBA00030198"/>
    </source>
</evidence>